<protein>
    <submittedName>
        <fullName evidence="2">Uncharacterized protein</fullName>
    </submittedName>
</protein>
<dbReference type="EMBL" id="HBFW01013811">
    <property type="protein sequence ID" value="CAD8937702.1"/>
    <property type="molecule type" value="Transcribed_RNA"/>
</dbReference>
<proteinExistence type="predicted"/>
<evidence type="ECO:0000256" key="1">
    <source>
        <dbReference type="SAM" id="Phobius"/>
    </source>
</evidence>
<dbReference type="PANTHER" id="PTHR43642:SF1">
    <property type="entry name" value="HYBRID SIGNAL TRANSDUCTION HISTIDINE KINASE G"/>
    <property type="match status" value="1"/>
</dbReference>
<sequence length="508" mass="57295">MIAAIHRNARCVNDRLAAWLTEVDSLASHGDLLGAIQLSCDVLKQIGCVIPPKPSKIHLLLEILGCSRATKRWSDEEFLNLPLANDPAVLAQLKLLSTLMICAFSRGERSKHLALVSTLRAFRLSCRFGLDATSLSSIAAFGAVKSVLGDKNLGCRYGNIALTLVDSLQMPEVKCRTFYMAYSFGFMFKTPLPQGRDLFLSLYHTGLAHGDIDHAYYAAHLYLNLLYNVGANLVEVEERCRKMCLEMEEFQLTFALGIASSTWQFVLNLMGHCIHPSILSGDVVNANLIEEMKEGHSLAGLTAVRRHELWLAYEFQDWEMLALKIVELEAVMHSLQGHFMSIFSEIFVALAAFALYGHTGKRKYRMKGRKKMEFLKQLIKKGCVFAEGALKLLEAEMAALTGKGTRDKVEEMYLDAITTLRAESLKELYAVAFERLSLAMMDREDVRRARRYIMKSMAIYEDWGAHARVKWMKKRYSHLRVFKNNNAPMIGNGAQDSNFSHLDIMTPM</sequence>
<gene>
    <name evidence="2" type="ORF">CTEN0397_LOCUS8764</name>
</gene>
<feature type="transmembrane region" description="Helical" evidence="1">
    <location>
        <begin position="339"/>
        <end position="357"/>
    </location>
</feature>
<accession>A0A7S1D5Q3</accession>
<name>A0A7S1D5Q3_CYCTE</name>
<dbReference type="PANTHER" id="PTHR43642">
    <property type="entry name" value="HYBRID SIGNAL TRANSDUCTION HISTIDINE KINASE G"/>
    <property type="match status" value="1"/>
</dbReference>
<dbReference type="InterPro" id="IPR053159">
    <property type="entry name" value="Hybrid_Histidine_Kinase"/>
</dbReference>
<evidence type="ECO:0000313" key="2">
    <source>
        <dbReference type="EMBL" id="CAD8937702.1"/>
    </source>
</evidence>
<keyword evidence="1" id="KW-0812">Transmembrane</keyword>
<organism evidence="2">
    <name type="scientific">Cyclophora tenuis</name>
    <name type="common">Marine diatom</name>
    <dbReference type="NCBI Taxonomy" id="216820"/>
    <lineage>
        <taxon>Eukaryota</taxon>
        <taxon>Sar</taxon>
        <taxon>Stramenopiles</taxon>
        <taxon>Ochrophyta</taxon>
        <taxon>Bacillariophyta</taxon>
        <taxon>Fragilariophyceae</taxon>
        <taxon>Fragilariophycidae</taxon>
        <taxon>Cyclophorales</taxon>
        <taxon>Cyclophoraceae</taxon>
        <taxon>Cyclophora</taxon>
    </lineage>
</organism>
<keyword evidence="1" id="KW-0472">Membrane</keyword>
<dbReference type="AlphaFoldDB" id="A0A7S1D5Q3"/>
<keyword evidence="1" id="KW-1133">Transmembrane helix</keyword>
<reference evidence="2" key="1">
    <citation type="submission" date="2021-01" db="EMBL/GenBank/DDBJ databases">
        <authorList>
            <person name="Corre E."/>
            <person name="Pelletier E."/>
            <person name="Niang G."/>
            <person name="Scheremetjew M."/>
            <person name="Finn R."/>
            <person name="Kale V."/>
            <person name="Holt S."/>
            <person name="Cochrane G."/>
            <person name="Meng A."/>
            <person name="Brown T."/>
            <person name="Cohen L."/>
        </authorList>
    </citation>
    <scope>NUCLEOTIDE SEQUENCE</scope>
    <source>
        <strain evidence="2">ECT3854</strain>
    </source>
</reference>